<dbReference type="Proteomes" id="UP001143856">
    <property type="component" value="Unassembled WGS sequence"/>
</dbReference>
<gene>
    <name evidence="1" type="ORF">NUW58_g4902</name>
</gene>
<accession>A0ACC1P5J7</accession>
<evidence type="ECO:0000313" key="1">
    <source>
        <dbReference type="EMBL" id="KAJ2986699.1"/>
    </source>
</evidence>
<dbReference type="EMBL" id="JAPDGR010000908">
    <property type="protein sequence ID" value="KAJ2986699.1"/>
    <property type="molecule type" value="Genomic_DNA"/>
</dbReference>
<keyword evidence="2" id="KW-1185">Reference proteome</keyword>
<protein>
    <submittedName>
        <fullName evidence="1">Uncharacterized protein</fullName>
    </submittedName>
</protein>
<sequence length="229" mass="25625">MKLLLRPITTTTSSIAPPLRPLLVRRSYATHHDLGKKPAATRRRAVTPFNDTGFVPWSELSIAEKASRATQQSFNFGLVVVGVVLTGGVGYFLYQDVFSPDSKTAYFNRAVDRIKKDPACLAVLGDAKKITAHGEETANKWRRARPIASTLKTDAQGNDHLVMHFYVEGQLNNGVVNVHLVRRAGHHEFEYKYLFVDVKGHQRIYLENADAKASSGDSKKFRLFGVNWN</sequence>
<name>A0ACC1P5J7_9PEZI</name>
<reference evidence="1" key="1">
    <citation type="submission" date="2022-10" db="EMBL/GenBank/DDBJ databases">
        <title>Genome Sequence of Xylaria curta.</title>
        <authorList>
            <person name="Buettner E."/>
        </authorList>
    </citation>
    <scope>NUCLEOTIDE SEQUENCE</scope>
    <source>
        <strain evidence="1">Babe10</strain>
    </source>
</reference>
<comment type="caution">
    <text evidence="1">The sequence shown here is derived from an EMBL/GenBank/DDBJ whole genome shotgun (WGS) entry which is preliminary data.</text>
</comment>
<proteinExistence type="predicted"/>
<evidence type="ECO:0000313" key="2">
    <source>
        <dbReference type="Proteomes" id="UP001143856"/>
    </source>
</evidence>
<organism evidence="1 2">
    <name type="scientific">Xylaria curta</name>
    <dbReference type="NCBI Taxonomy" id="42375"/>
    <lineage>
        <taxon>Eukaryota</taxon>
        <taxon>Fungi</taxon>
        <taxon>Dikarya</taxon>
        <taxon>Ascomycota</taxon>
        <taxon>Pezizomycotina</taxon>
        <taxon>Sordariomycetes</taxon>
        <taxon>Xylariomycetidae</taxon>
        <taxon>Xylariales</taxon>
        <taxon>Xylariaceae</taxon>
        <taxon>Xylaria</taxon>
    </lineage>
</organism>